<evidence type="ECO:0000313" key="5">
    <source>
        <dbReference type="EMBL" id="KAK9869517.1"/>
    </source>
</evidence>
<organism evidence="5 6">
    <name type="scientific">Henosepilachna vigintioctopunctata</name>
    <dbReference type="NCBI Taxonomy" id="420089"/>
    <lineage>
        <taxon>Eukaryota</taxon>
        <taxon>Metazoa</taxon>
        <taxon>Ecdysozoa</taxon>
        <taxon>Arthropoda</taxon>
        <taxon>Hexapoda</taxon>
        <taxon>Insecta</taxon>
        <taxon>Pterygota</taxon>
        <taxon>Neoptera</taxon>
        <taxon>Endopterygota</taxon>
        <taxon>Coleoptera</taxon>
        <taxon>Polyphaga</taxon>
        <taxon>Cucujiformia</taxon>
        <taxon>Coccinelloidea</taxon>
        <taxon>Coccinellidae</taxon>
        <taxon>Epilachninae</taxon>
        <taxon>Epilachnini</taxon>
        <taxon>Henosepilachna</taxon>
    </lineage>
</organism>
<evidence type="ECO:0000256" key="1">
    <source>
        <dbReference type="ARBA" id="ARBA00005964"/>
    </source>
</evidence>
<dbReference type="InterPro" id="IPR029058">
    <property type="entry name" value="AB_hydrolase_fold"/>
</dbReference>
<reference evidence="5 6" key="1">
    <citation type="submission" date="2023-03" db="EMBL/GenBank/DDBJ databases">
        <title>Genome insight into feeding habits of ladybird beetles.</title>
        <authorList>
            <person name="Li H.-S."/>
            <person name="Huang Y.-H."/>
            <person name="Pang H."/>
        </authorList>
    </citation>
    <scope>NUCLEOTIDE SEQUENCE [LARGE SCALE GENOMIC DNA]</scope>
    <source>
        <strain evidence="5">SYSU_2023b</strain>
        <tissue evidence="5">Whole body</tissue>
    </source>
</reference>
<keyword evidence="2" id="KW-0732">Signal</keyword>
<dbReference type="PROSITE" id="PS00941">
    <property type="entry name" value="CARBOXYLESTERASE_B_2"/>
    <property type="match status" value="1"/>
</dbReference>
<dbReference type="Gene3D" id="3.40.50.1820">
    <property type="entry name" value="alpha/beta hydrolase"/>
    <property type="match status" value="1"/>
</dbReference>
<keyword evidence="3" id="KW-0325">Glycoprotein</keyword>
<accession>A0AAW1THB8</accession>
<dbReference type="InterPro" id="IPR019819">
    <property type="entry name" value="Carboxylesterase_B_CS"/>
</dbReference>
<protein>
    <recommendedName>
        <fullName evidence="4">Carboxylesterase type B domain-containing protein</fullName>
    </recommendedName>
</protein>
<dbReference type="SUPFAM" id="SSF53474">
    <property type="entry name" value="alpha/beta-Hydrolases"/>
    <property type="match status" value="1"/>
</dbReference>
<proteinExistence type="inferred from homology"/>
<dbReference type="PANTHER" id="PTHR43903">
    <property type="entry name" value="NEUROLIGIN"/>
    <property type="match status" value="1"/>
</dbReference>
<comment type="similarity">
    <text evidence="1">Belongs to the type-B carboxylesterase/lipase family.</text>
</comment>
<evidence type="ECO:0000259" key="4">
    <source>
        <dbReference type="Pfam" id="PF00135"/>
    </source>
</evidence>
<dbReference type="AlphaFoldDB" id="A0AAW1THB8"/>
<dbReference type="Pfam" id="PF00135">
    <property type="entry name" value="COesterase"/>
    <property type="match status" value="1"/>
</dbReference>
<dbReference type="InterPro" id="IPR002018">
    <property type="entry name" value="CarbesteraseB"/>
</dbReference>
<feature type="domain" description="Carboxylesterase type B" evidence="4">
    <location>
        <begin position="38"/>
        <end position="145"/>
    </location>
</feature>
<keyword evidence="6" id="KW-1185">Reference proteome</keyword>
<sequence>MPKNTSVLIIVVFFIETGFSYTHNYNIYPYRKIYTEELIIKQGLIKGVVVNPENNENLSPVEHYLGIPYAAPPVGDLRFMPPRDAPSWENVKYADSFGPVCPQMFPDPNTFAPKRKEEFLRLKDYLLNESEDCLYLNVYVPHEGKKYF</sequence>
<name>A0AAW1THB8_9CUCU</name>
<gene>
    <name evidence="5" type="ORF">WA026_003270</name>
</gene>
<evidence type="ECO:0000313" key="6">
    <source>
        <dbReference type="Proteomes" id="UP001431783"/>
    </source>
</evidence>
<dbReference type="Proteomes" id="UP001431783">
    <property type="component" value="Unassembled WGS sequence"/>
</dbReference>
<dbReference type="EMBL" id="JARQZJ010000001">
    <property type="protein sequence ID" value="KAK9869517.1"/>
    <property type="molecule type" value="Genomic_DNA"/>
</dbReference>
<evidence type="ECO:0000256" key="2">
    <source>
        <dbReference type="ARBA" id="ARBA00022729"/>
    </source>
</evidence>
<evidence type="ECO:0000256" key="3">
    <source>
        <dbReference type="ARBA" id="ARBA00023180"/>
    </source>
</evidence>
<comment type="caution">
    <text evidence="5">The sequence shown here is derived from an EMBL/GenBank/DDBJ whole genome shotgun (WGS) entry which is preliminary data.</text>
</comment>
<dbReference type="InterPro" id="IPR051093">
    <property type="entry name" value="Neuroligin/BSAL"/>
</dbReference>